<organism evidence="4 5">
    <name type="scientific">Arsukibacterium ikkense</name>
    <dbReference type="NCBI Taxonomy" id="336831"/>
    <lineage>
        <taxon>Bacteria</taxon>
        <taxon>Pseudomonadati</taxon>
        <taxon>Pseudomonadota</taxon>
        <taxon>Gammaproteobacteria</taxon>
        <taxon>Chromatiales</taxon>
        <taxon>Chromatiaceae</taxon>
        <taxon>Arsukibacterium</taxon>
    </lineage>
</organism>
<dbReference type="PANTHER" id="PTHR43080:SF2">
    <property type="entry name" value="CBS DOMAIN-CONTAINING PROTEIN"/>
    <property type="match status" value="1"/>
</dbReference>
<dbReference type="SUPFAM" id="SSF54631">
    <property type="entry name" value="CBS-domain pair"/>
    <property type="match status" value="1"/>
</dbReference>
<evidence type="ECO:0000313" key="4">
    <source>
        <dbReference type="EMBL" id="KKO43943.1"/>
    </source>
</evidence>
<sequence length="139" mass="15666">MDLLKVADYMHRHPVTFTVDMPVELAVDRLIKGRQTGGPVVDLDNKIIGFVSEQDCLARMLMSTYHDQQSARVADVMITQVLTVKPYDGVIDLAQTMLKLKPKLYPVVDDDGYLLGIITRSDVLGAIDKELHSHYRRVV</sequence>
<name>A0A0M2V447_9GAMM</name>
<dbReference type="Gene3D" id="3.10.580.10">
    <property type="entry name" value="CBS-domain"/>
    <property type="match status" value="1"/>
</dbReference>
<dbReference type="OrthoDB" id="9790355at2"/>
<protein>
    <submittedName>
        <fullName evidence="4">CBS domain protein</fullName>
    </submittedName>
</protein>
<keyword evidence="5" id="KW-1185">Reference proteome</keyword>
<proteinExistence type="predicted"/>
<dbReference type="RefSeq" id="WP_046559156.1">
    <property type="nucleotide sequence ID" value="NZ_LAHO01000023.1"/>
</dbReference>
<evidence type="ECO:0000256" key="1">
    <source>
        <dbReference type="ARBA" id="ARBA00023122"/>
    </source>
</evidence>
<dbReference type="SMART" id="SM00116">
    <property type="entry name" value="CBS"/>
    <property type="match status" value="2"/>
</dbReference>
<dbReference type="InterPro" id="IPR000644">
    <property type="entry name" value="CBS_dom"/>
</dbReference>
<reference evidence="4 5" key="1">
    <citation type="submission" date="2015-03" db="EMBL/GenBank/DDBJ databases">
        <title>Draft genome sequences of two protease-producing strains of Arsukibacterium isolated from two cold and alkaline environments.</title>
        <authorList>
            <person name="Lylloff J.E."/>
            <person name="Skov L.B."/>
            <person name="Jepsen M."/>
            <person name="Hallin P.F."/>
            <person name="Sorensen S.J."/>
            <person name="Stougaard P."/>
            <person name="Glaring M.A."/>
        </authorList>
    </citation>
    <scope>NUCLEOTIDE SEQUENCE [LARGE SCALE GENOMIC DNA]</scope>
    <source>
        <strain evidence="4 5">GCM72</strain>
    </source>
</reference>
<dbReference type="InterPro" id="IPR044729">
    <property type="entry name" value="CBS_bac"/>
</dbReference>
<evidence type="ECO:0000256" key="2">
    <source>
        <dbReference type="PROSITE-ProRule" id="PRU00703"/>
    </source>
</evidence>
<gene>
    <name evidence="4" type="ORF">WG68_18215</name>
</gene>
<dbReference type="InterPro" id="IPR051257">
    <property type="entry name" value="Diverse_CBS-Domain"/>
</dbReference>
<comment type="caution">
    <text evidence="4">The sequence shown here is derived from an EMBL/GenBank/DDBJ whole genome shotgun (WGS) entry which is preliminary data.</text>
</comment>
<dbReference type="EMBL" id="LAHO01000023">
    <property type="protein sequence ID" value="KKO43943.1"/>
    <property type="molecule type" value="Genomic_DNA"/>
</dbReference>
<dbReference type="Proteomes" id="UP000034228">
    <property type="component" value="Unassembled WGS sequence"/>
</dbReference>
<dbReference type="InterPro" id="IPR046342">
    <property type="entry name" value="CBS_dom_sf"/>
</dbReference>
<dbReference type="PROSITE" id="PS51371">
    <property type="entry name" value="CBS"/>
    <property type="match status" value="2"/>
</dbReference>
<feature type="domain" description="CBS" evidence="3">
    <location>
        <begin position="10"/>
        <end position="68"/>
    </location>
</feature>
<dbReference type="Pfam" id="PF00571">
    <property type="entry name" value="CBS"/>
    <property type="match status" value="2"/>
</dbReference>
<keyword evidence="1 2" id="KW-0129">CBS domain</keyword>
<dbReference type="PATRIC" id="fig|336831.14.peg.2018"/>
<dbReference type="PANTHER" id="PTHR43080">
    <property type="entry name" value="CBS DOMAIN-CONTAINING PROTEIN CBSX3, MITOCHONDRIAL"/>
    <property type="match status" value="1"/>
</dbReference>
<feature type="domain" description="CBS" evidence="3">
    <location>
        <begin position="77"/>
        <end position="133"/>
    </location>
</feature>
<accession>A0A0M2V447</accession>
<dbReference type="AlphaFoldDB" id="A0A0M2V447"/>
<evidence type="ECO:0000313" key="5">
    <source>
        <dbReference type="Proteomes" id="UP000034228"/>
    </source>
</evidence>
<evidence type="ECO:0000259" key="3">
    <source>
        <dbReference type="PROSITE" id="PS51371"/>
    </source>
</evidence>
<dbReference type="CDD" id="cd04629">
    <property type="entry name" value="CBS_pair_bac"/>
    <property type="match status" value="1"/>
</dbReference>
<dbReference type="STRING" id="336831.WG68_18215"/>